<evidence type="ECO:0000313" key="2">
    <source>
        <dbReference type="EMBL" id="CAA9570770.1"/>
    </source>
</evidence>
<feature type="compositionally biased region" description="Basic and acidic residues" evidence="1">
    <location>
        <begin position="1"/>
        <end position="13"/>
    </location>
</feature>
<feature type="compositionally biased region" description="Basic residues" evidence="1">
    <location>
        <begin position="93"/>
        <end position="110"/>
    </location>
</feature>
<feature type="compositionally biased region" description="Basic and acidic residues" evidence="1">
    <location>
        <begin position="227"/>
        <end position="242"/>
    </location>
</feature>
<feature type="compositionally biased region" description="Basic residues" evidence="1">
    <location>
        <begin position="138"/>
        <end position="156"/>
    </location>
</feature>
<organism evidence="2">
    <name type="scientific">uncultured Thermomicrobiales bacterium</name>
    <dbReference type="NCBI Taxonomy" id="1645740"/>
    <lineage>
        <taxon>Bacteria</taxon>
        <taxon>Pseudomonadati</taxon>
        <taxon>Thermomicrobiota</taxon>
        <taxon>Thermomicrobia</taxon>
        <taxon>Thermomicrobiales</taxon>
        <taxon>environmental samples</taxon>
    </lineage>
</organism>
<dbReference type="EMBL" id="CADCWF010000251">
    <property type="protein sequence ID" value="CAA9570770.1"/>
    <property type="molecule type" value="Genomic_DNA"/>
</dbReference>
<feature type="compositionally biased region" description="Basic and acidic residues" evidence="1">
    <location>
        <begin position="182"/>
        <end position="196"/>
    </location>
</feature>
<feature type="compositionally biased region" description="Basic residues" evidence="1">
    <location>
        <begin position="279"/>
        <end position="290"/>
    </location>
</feature>
<sequence length="343" mass="38975">DRRVDTEATDSGRCRPRRRRLADGRLPGPQRSRPRRRLGGHPRARPGGHRRPRLRRRRGRPQPADRQVPARRQPDPGHHQPLLPRLRAGDPGHRRRSRLRPRRLQHRRPPRQGAARPAGGPAGAGRRHNRHPVPAQGRRLRPPPRRRRPGRGLRRVCRADDGAPVRRHFPERRGRRRPVGRAPDRPGVRPARDGGRRRQPSPAGGSDSRLPPAAGGARRGPGGDAGLRQRSDRGGRLRRDEGVAGPLAPTTGGLRRQRHDGPRRPRRDPRSRAAGAGRYRPRRLRRHHRGPPCQPVPDDRRPVPGAPRPTRRRDALRAARRHRRRRRAARRDALRADRPGLGV</sequence>
<dbReference type="AlphaFoldDB" id="A0A6J4VBD5"/>
<proteinExistence type="predicted"/>
<feature type="compositionally biased region" description="Basic and acidic residues" evidence="1">
    <location>
        <begin position="259"/>
        <end position="271"/>
    </location>
</feature>
<feature type="non-terminal residue" evidence="2">
    <location>
        <position position="343"/>
    </location>
</feature>
<name>A0A6J4VBD5_9BACT</name>
<protein>
    <submittedName>
        <fullName evidence="2">Transcriptional regulator, LacI family</fullName>
    </submittedName>
</protein>
<reference evidence="2" key="1">
    <citation type="submission" date="2020-02" db="EMBL/GenBank/DDBJ databases">
        <authorList>
            <person name="Meier V. D."/>
        </authorList>
    </citation>
    <scope>NUCLEOTIDE SEQUENCE</scope>
    <source>
        <strain evidence="2">AVDCRST_MAG59</strain>
    </source>
</reference>
<feature type="compositionally biased region" description="Basic residues" evidence="1">
    <location>
        <begin position="32"/>
        <end position="60"/>
    </location>
</feature>
<accession>A0A6J4VBD5</accession>
<feature type="compositionally biased region" description="Basic residues" evidence="1">
    <location>
        <begin position="318"/>
        <end position="329"/>
    </location>
</feature>
<gene>
    <name evidence="2" type="ORF">AVDCRST_MAG59-3524</name>
</gene>
<feature type="non-terminal residue" evidence="2">
    <location>
        <position position="1"/>
    </location>
</feature>
<evidence type="ECO:0000256" key="1">
    <source>
        <dbReference type="SAM" id="MobiDB-lite"/>
    </source>
</evidence>
<feature type="region of interest" description="Disordered" evidence="1">
    <location>
        <begin position="1"/>
        <end position="343"/>
    </location>
</feature>
<feature type="compositionally biased region" description="Basic residues" evidence="1">
    <location>
        <begin position="165"/>
        <end position="179"/>
    </location>
</feature>
<feature type="compositionally biased region" description="Basic and acidic residues" evidence="1">
    <location>
        <begin position="330"/>
        <end position="343"/>
    </location>
</feature>